<gene>
    <name evidence="1" type="ORF">S12H4_58045</name>
</gene>
<accession>X1UI59</accession>
<comment type="caution">
    <text evidence="1">The sequence shown here is derived from an EMBL/GenBank/DDBJ whole genome shotgun (WGS) entry which is preliminary data.</text>
</comment>
<name>X1UI59_9ZZZZ</name>
<dbReference type="Gene3D" id="1.10.3380.20">
    <property type="match status" value="1"/>
</dbReference>
<feature type="non-terminal residue" evidence="1">
    <location>
        <position position="1"/>
    </location>
</feature>
<organism evidence="1">
    <name type="scientific">marine sediment metagenome</name>
    <dbReference type="NCBI Taxonomy" id="412755"/>
    <lineage>
        <taxon>unclassified sequences</taxon>
        <taxon>metagenomes</taxon>
        <taxon>ecological metagenomes</taxon>
    </lineage>
</organism>
<reference evidence="1" key="1">
    <citation type="journal article" date="2014" name="Front. Microbiol.">
        <title>High frequency of phylogenetically diverse reductive dehalogenase-homologous genes in deep subseafloor sedimentary metagenomes.</title>
        <authorList>
            <person name="Kawai M."/>
            <person name="Futagami T."/>
            <person name="Toyoda A."/>
            <person name="Takaki Y."/>
            <person name="Nishi S."/>
            <person name="Hori S."/>
            <person name="Arai W."/>
            <person name="Tsubouchi T."/>
            <person name="Morono Y."/>
            <person name="Uchiyama I."/>
            <person name="Ito T."/>
            <person name="Fujiyama A."/>
            <person name="Inagaki F."/>
            <person name="Takami H."/>
        </authorList>
    </citation>
    <scope>NUCLEOTIDE SEQUENCE</scope>
    <source>
        <strain evidence="1">Expedition CK06-06</strain>
    </source>
</reference>
<feature type="non-terminal residue" evidence="1">
    <location>
        <position position="191"/>
    </location>
</feature>
<evidence type="ECO:0000313" key="1">
    <source>
        <dbReference type="EMBL" id="GAJ17138.1"/>
    </source>
</evidence>
<sequence length="191" mass="22333">FSQSYRNDYERGRYNYEWDREEIYWHRILGFIFSQGEGDKEIYRDKFIVKEGEEEISTLVDYMSCKKILLLFDWIKGNKKMKSLEQEYILCEGDVVRLAEGFFWLADSLAAIVESGCWKKKRKEDLKKIILLSERLIEGIEEEGLSLARLYILGLSRDYIKRLVGAGYGDEECLKGVSEEELGKIVPKGLA</sequence>
<proteinExistence type="predicted"/>
<protein>
    <submittedName>
        <fullName evidence="1">Uncharacterized protein</fullName>
    </submittedName>
</protein>
<dbReference type="SUPFAM" id="SSF158702">
    <property type="entry name" value="Sec63 N-terminal domain-like"/>
    <property type="match status" value="1"/>
</dbReference>
<dbReference type="AlphaFoldDB" id="X1UI59"/>
<dbReference type="EMBL" id="BARW01037641">
    <property type="protein sequence ID" value="GAJ17138.1"/>
    <property type="molecule type" value="Genomic_DNA"/>
</dbReference>